<sequence>MKLAITGATGFVGGRLLELALSDGHEVRALTRRPQAEREGVTWVHGALDHHHSLDHLTQGVDAVIHVAGVLNARDAAGFEAGNVEGTRAMLGAARNAGAKRFVHVSSLAAREPKLSMYGASKARSEQLVHDSSIDSVIVRPPAVYGPGDKETLELFKMAKRGFVLLPPKGRLSVIHVDDLGRLLLALAQPAAPAGDVFEPDDGQPGGWSHQEFASVLGNAFGRSAITFSAPSVLIRMGATIDRWLRGDGAKLTPDRASYFCHPDWVVDAGRSVPPDTWSAAIDTRRGVADTARWYEDGGWL</sequence>
<dbReference type="PANTHER" id="PTHR48079:SF6">
    <property type="entry name" value="NAD(P)-BINDING DOMAIN-CONTAINING PROTEIN-RELATED"/>
    <property type="match status" value="1"/>
</dbReference>
<dbReference type="InterPro" id="IPR051783">
    <property type="entry name" value="NAD(P)-dependent_oxidoreduct"/>
</dbReference>
<protein>
    <submittedName>
        <fullName evidence="2">NAD(P)H-binding protein</fullName>
    </submittedName>
</protein>
<gene>
    <name evidence="2" type="ORF">LVY65_10000</name>
</gene>
<name>A0A9X1TYR1_9SPHN</name>
<proteinExistence type="predicted"/>
<keyword evidence="3" id="KW-1185">Reference proteome</keyword>
<dbReference type="InterPro" id="IPR001509">
    <property type="entry name" value="Epimerase_deHydtase"/>
</dbReference>
<dbReference type="Gene3D" id="3.40.50.720">
    <property type="entry name" value="NAD(P)-binding Rossmann-like Domain"/>
    <property type="match status" value="1"/>
</dbReference>
<dbReference type="PANTHER" id="PTHR48079">
    <property type="entry name" value="PROTEIN YEEZ"/>
    <property type="match status" value="1"/>
</dbReference>
<dbReference type="InterPro" id="IPR036291">
    <property type="entry name" value="NAD(P)-bd_dom_sf"/>
</dbReference>
<evidence type="ECO:0000313" key="2">
    <source>
        <dbReference type="EMBL" id="MCF2515393.1"/>
    </source>
</evidence>
<dbReference type="RefSeq" id="WP_235067931.1">
    <property type="nucleotide sequence ID" value="NZ_JAKFGM010000002.1"/>
</dbReference>
<dbReference type="Pfam" id="PF01370">
    <property type="entry name" value="Epimerase"/>
    <property type="match status" value="1"/>
</dbReference>
<dbReference type="AlphaFoldDB" id="A0A9X1TYR1"/>
<comment type="caution">
    <text evidence="2">The sequence shown here is derived from an EMBL/GenBank/DDBJ whole genome shotgun (WGS) entry which is preliminary data.</text>
</comment>
<evidence type="ECO:0000313" key="3">
    <source>
        <dbReference type="Proteomes" id="UP001139410"/>
    </source>
</evidence>
<feature type="domain" description="NAD-dependent epimerase/dehydratase" evidence="1">
    <location>
        <begin position="5"/>
        <end position="190"/>
    </location>
</feature>
<reference evidence="2" key="1">
    <citation type="submission" date="2022-01" db="EMBL/GenBank/DDBJ databases">
        <authorList>
            <person name="Jo J.-H."/>
            <person name="Im W.-T."/>
        </authorList>
    </citation>
    <scope>NUCLEOTIDE SEQUENCE</scope>
    <source>
        <strain evidence="2">G124</strain>
    </source>
</reference>
<dbReference type="Proteomes" id="UP001139410">
    <property type="component" value="Unassembled WGS sequence"/>
</dbReference>
<evidence type="ECO:0000259" key="1">
    <source>
        <dbReference type="Pfam" id="PF01370"/>
    </source>
</evidence>
<accession>A0A9X1TYR1</accession>
<dbReference type="GO" id="GO:0004029">
    <property type="term" value="F:aldehyde dehydrogenase (NAD+) activity"/>
    <property type="evidence" value="ECO:0007669"/>
    <property type="project" value="TreeGrafter"/>
</dbReference>
<dbReference type="SUPFAM" id="SSF51735">
    <property type="entry name" value="NAD(P)-binding Rossmann-fold domains"/>
    <property type="match status" value="1"/>
</dbReference>
<dbReference type="GO" id="GO:0005737">
    <property type="term" value="C:cytoplasm"/>
    <property type="evidence" value="ECO:0007669"/>
    <property type="project" value="TreeGrafter"/>
</dbReference>
<dbReference type="EMBL" id="JAKFGM010000002">
    <property type="protein sequence ID" value="MCF2515393.1"/>
    <property type="molecule type" value="Genomic_DNA"/>
</dbReference>
<organism evidence="2 3">
    <name type="scientific">Sphingomonas cremea</name>
    <dbReference type="NCBI Taxonomy" id="2904799"/>
    <lineage>
        <taxon>Bacteria</taxon>
        <taxon>Pseudomonadati</taxon>
        <taxon>Pseudomonadota</taxon>
        <taxon>Alphaproteobacteria</taxon>
        <taxon>Sphingomonadales</taxon>
        <taxon>Sphingomonadaceae</taxon>
        <taxon>Sphingomonas</taxon>
    </lineage>
</organism>